<feature type="chain" id="PRO_5015429242" description="SCP domain-containing protein" evidence="1">
    <location>
        <begin position="22"/>
        <end position="167"/>
    </location>
</feature>
<dbReference type="EMBL" id="CP020918">
    <property type="protein sequence ID" value="AWG21006.1"/>
    <property type="molecule type" value="Genomic_DNA"/>
</dbReference>
<accession>A0A2S1LBT1</accession>
<dbReference type="PANTHER" id="PTHR31157:SF1">
    <property type="entry name" value="SCP DOMAIN-CONTAINING PROTEIN"/>
    <property type="match status" value="1"/>
</dbReference>
<evidence type="ECO:0000259" key="2">
    <source>
        <dbReference type="Pfam" id="PF00188"/>
    </source>
</evidence>
<proteinExistence type="predicted"/>
<dbReference type="OrthoDB" id="982527at2"/>
<dbReference type="RefSeq" id="WP_108739960.1">
    <property type="nucleotide sequence ID" value="NZ_CP020918.1"/>
</dbReference>
<dbReference type="Pfam" id="PF00188">
    <property type="entry name" value="CAP"/>
    <property type="match status" value="1"/>
</dbReference>
<feature type="signal peptide" evidence="1">
    <location>
        <begin position="1"/>
        <end position="21"/>
    </location>
</feature>
<dbReference type="PANTHER" id="PTHR31157">
    <property type="entry name" value="SCP DOMAIN-CONTAINING PROTEIN"/>
    <property type="match status" value="1"/>
</dbReference>
<feature type="domain" description="SCP" evidence="2">
    <location>
        <begin position="51"/>
        <end position="161"/>
    </location>
</feature>
<dbReference type="InterPro" id="IPR014044">
    <property type="entry name" value="CAP_dom"/>
</dbReference>
<dbReference type="Proteomes" id="UP000244527">
    <property type="component" value="Chromosome"/>
</dbReference>
<keyword evidence="4" id="KW-1185">Reference proteome</keyword>
<evidence type="ECO:0000313" key="4">
    <source>
        <dbReference type="Proteomes" id="UP000244527"/>
    </source>
</evidence>
<dbReference type="AlphaFoldDB" id="A0A2S1LBT1"/>
<gene>
    <name evidence="3" type="ORF">FFWV33_05370</name>
</gene>
<dbReference type="SUPFAM" id="SSF55797">
    <property type="entry name" value="PR-1-like"/>
    <property type="match status" value="1"/>
</dbReference>
<sequence>MKAIILPLLLTIFSLSMNSCSSEDASPVAVHTNKNVIINQHNYDTLEIETLELINAYRASKGLNNLEKVDYASLKSEEHCDYMIAENKISHNDFTARCTAIIKTLGAEKVAENLAYNFNSSQAVLSAWLNSESHKQNIEGDFTHFGIAIKECPKTGKKYYTNIYVKL</sequence>
<evidence type="ECO:0000313" key="3">
    <source>
        <dbReference type="EMBL" id="AWG21006.1"/>
    </source>
</evidence>
<name>A0A2S1LBT1_9FLAO</name>
<evidence type="ECO:0000256" key="1">
    <source>
        <dbReference type="SAM" id="SignalP"/>
    </source>
</evidence>
<dbReference type="CDD" id="cd05379">
    <property type="entry name" value="CAP_bacterial"/>
    <property type="match status" value="1"/>
</dbReference>
<dbReference type="KEGG" id="ffa:FFWV33_05370"/>
<dbReference type="InterPro" id="IPR035940">
    <property type="entry name" value="CAP_sf"/>
</dbReference>
<reference evidence="3 4" key="1">
    <citation type="submission" date="2017-04" db="EMBL/GenBank/DDBJ databases">
        <title>Compelte genome sequence of WV33.</title>
        <authorList>
            <person name="Lee P.C."/>
        </authorList>
    </citation>
    <scope>NUCLEOTIDE SEQUENCE [LARGE SCALE GENOMIC DNA]</scope>
    <source>
        <strain evidence="3 4">WV33</strain>
    </source>
</reference>
<organism evidence="3 4">
    <name type="scientific">Flavobacterium faecale</name>
    <dbReference type="NCBI Taxonomy" id="1355330"/>
    <lineage>
        <taxon>Bacteria</taxon>
        <taxon>Pseudomonadati</taxon>
        <taxon>Bacteroidota</taxon>
        <taxon>Flavobacteriia</taxon>
        <taxon>Flavobacteriales</taxon>
        <taxon>Flavobacteriaceae</taxon>
        <taxon>Flavobacterium</taxon>
    </lineage>
</organism>
<dbReference type="Gene3D" id="3.40.33.10">
    <property type="entry name" value="CAP"/>
    <property type="match status" value="1"/>
</dbReference>
<keyword evidence="1" id="KW-0732">Signal</keyword>
<protein>
    <recommendedName>
        <fullName evidence="2">SCP domain-containing protein</fullName>
    </recommendedName>
</protein>